<organism evidence="1 2">
    <name type="scientific">Decorospora gaudefroyi</name>
    <dbReference type="NCBI Taxonomy" id="184978"/>
    <lineage>
        <taxon>Eukaryota</taxon>
        <taxon>Fungi</taxon>
        <taxon>Dikarya</taxon>
        <taxon>Ascomycota</taxon>
        <taxon>Pezizomycotina</taxon>
        <taxon>Dothideomycetes</taxon>
        <taxon>Pleosporomycetidae</taxon>
        <taxon>Pleosporales</taxon>
        <taxon>Pleosporineae</taxon>
        <taxon>Pleosporaceae</taxon>
        <taxon>Decorospora</taxon>
    </lineage>
</organism>
<dbReference type="EMBL" id="ML975276">
    <property type="protein sequence ID" value="KAF1836238.1"/>
    <property type="molecule type" value="Genomic_DNA"/>
</dbReference>
<evidence type="ECO:0000313" key="1">
    <source>
        <dbReference type="EMBL" id="KAF1836238.1"/>
    </source>
</evidence>
<evidence type="ECO:0000313" key="2">
    <source>
        <dbReference type="Proteomes" id="UP000800040"/>
    </source>
</evidence>
<protein>
    <recommendedName>
        <fullName evidence="3">BTB domain-containing protein</fullName>
    </recommendedName>
</protein>
<keyword evidence="2" id="KW-1185">Reference proteome</keyword>
<reference evidence="1" key="1">
    <citation type="submission" date="2020-01" db="EMBL/GenBank/DDBJ databases">
        <authorList>
            <consortium name="DOE Joint Genome Institute"/>
            <person name="Haridas S."/>
            <person name="Albert R."/>
            <person name="Binder M."/>
            <person name="Bloem J."/>
            <person name="Labutti K."/>
            <person name="Salamov A."/>
            <person name="Andreopoulos B."/>
            <person name="Baker S.E."/>
            <person name="Barry K."/>
            <person name="Bills G."/>
            <person name="Bluhm B.H."/>
            <person name="Cannon C."/>
            <person name="Castanera R."/>
            <person name="Culley D.E."/>
            <person name="Daum C."/>
            <person name="Ezra D."/>
            <person name="Gonzalez J.B."/>
            <person name="Henrissat B."/>
            <person name="Kuo A."/>
            <person name="Liang C."/>
            <person name="Lipzen A."/>
            <person name="Lutzoni F."/>
            <person name="Magnuson J."/>
            <person name="Mondo S."/>
            <person name="Nolan M."/>
            <person name="Ohm R."/>
            <person name="Pangilinan J."/>
            <person name="Park H.-J."/>
            <person name="Ramirez L."/>
            <person name="Alfaro M."/>
            <person name="Sun H."/>
            <person name="Tritt A."/>
            <person name="Yoshinaga Y."/>
            <person name="Zwiers L.-H."/>
            <person name="Turgeon B.G."/>
            <person name="Goodwin S.B."/>
            <person name="Spatafora J.W."/>
            <person name="Crous P.W."/>
            <person name="Grigoriev I.V."/>
        </authorList>
    </citation>
    <scope>NUCLEOTIDE SEQUENCE</scope>
    <source>
        <strain evidence="1">P77</strain>
    </source>
</reference>
<dbReference type="Proteomes" id="UP000800040">
    <property type="component" value="Unassembled WGS sequence"/>
</dbReference>
<proteinExistence type="predicted"/>
<sequence>MEDDLSFLNTSTERGQSNATLRIVLPSDEVCHISDHISPFRFLDRCPLLYHAFEYGTQTRLQASIEAPSKYAVVSLLRYCYTGSYLPVDAGHGPILLLPHAQTYKISEDFQVPKLQLLAHGNFLSQIELACCMPTPPQDLLDSIQFVYRYYSSRQARQQHGLVDTLLNYCISMFHYHKLGENLDFLKVATDISEFRQDLCRMNMERRFQDECANDIVRLCLDTVQLQACVRPTTLASRDLPQEMICDDPPATTNELESDATIGAVAHLDEKICERADQVEPVTATLVLRSKISQLGPAAEIELESSDEERGFSTIRRPKVCGRSNPFEPMSSPELVATPLFDFSDATKGDDSDNEEWTKL</sequence>
<dbReference type="OrthoDB" id="3945102at2759"/>
<name>A0A6A5KGG7_9PLEO</name>
<accession>A0A6A5KGG7</accession>
<gene>
    <name evidence="1" type="ORF">BDW02DRAFT_521639</name>
</gene>
<dbReference type="AlphaFoldDB" id="A0A6A5KGG7"/>
<evidence type="ECO:0008006" key="3">
    <source>
        <dbReference type="Google" id="ProtNLM"/>
    </source>
</evidence>